<evidence type="ECO:0000313" key="3">
    <source>
        <dbReference type="Proteomes" id="UP001165074"/>
    </source>
</evidence>
<evidence type="ECO:0000256" key="1">
    <source>
        <dbReference type="SAM" id="MobiDB-lite"/>
    </source>
</evidence>
<dbReference type="EMBL" id="BSTK01000005">
    <property type="protein sequence ID" value="GLY85910.1"/>
    <property type="molecule type" value="Genomic_DNA"/>
</dbReference>
<organism evidence="2 3">
    <name type="scientific">Actinoallomurus iriomotensis</name>
    <dbReference type="NCBI Taxonomy" id="478107"/>
    <lineage>
        <taxon>Bacteria</taxon>
        <taxon>Bacillati</taxon>
        <taxon>Actinomycetota</taxon>
        <taxon>Actinomycetes</taxon>
        <taxon>Streptosporangiales</taxon>
        <taxon>Thermomonosporaceae</taxon>
        <taxon>Actinoallomurus</taxon>
    </lineage>
</organism>
<comment type="caution">
    <text evidence="2">The sequence shown here is derived from an EMBL/GenBank/DDBJ whole genome shotgun (WGS) entry which is preliminary data.</text>
</comment>
<dbReference type="Proteomes" id="UP001165074">
    <property type="component" value="Unassembled WGS sequence"/>
</dbReference>
<proteinExistence type="predicted"/>
<sequence>MPNGAVARHGAGGLDGGDDRVGGPVVAEPYADLVEHRRYADPYPGPAEQCGHVNGVAAQPVDQFGDRWWRTVRSPT</sequence>
<reference evidence="2" key="1">
    <citation type="submission" date="2023-03" db="EMBL/GenBank/DDBJ databases">
        <title>Actinoallomurus iriomotensis NBRC 103684.</title>
        <authorList>
            <person name="Ichikawa N."/>
            <person name="Sato H."/>
            <person name="Tonouchi N."/>
        </authorList>
    </citation>
    <scope>NUCLEOTIDE SEQUENCE</scope>
    <source>
        <strain evidence="2">NBRC 103684</strain>
    </source>
</reference>
<protein>
    <submittedName>
        <fullName evidence="2">Uncharacterized protein</fullName>
    </submittedName>
</protein>
<keyword evidence="3" id="KW-1185">Reference proteome</keyword>
<feature type="region of interest" description="Disordered" evidence="1">
    <location>
        <begin position="1"/>
        <end position="25"/>
    </location>
</feature>
<name>A0A9W6VZH9_9ACTN</name>
<evidence type="ECO:0000313" key="2">
    <source>
        <dbReference type="EMBL" id="GLY85910.1"/>
    </source>
</evidence>
<dbReference type="RefSeq" id="WP_285573228.1">
    <property type="nucleotide sequence ID" value="NZ_BSTK01000005.1"/>
</dbReference>
<dbReference type="AlphaFoldDB" id="A0A9W6VZH9"/>
<accession>A0A9W6VZH9</accession>
<gene>
    <name evidence="2" type="ORF">Airi02_038390</name>
</gene>